<sequence>MPRDLPLPDGLELRPDLRLIADMVAPATRVLDVGCGDGALLSHLWREKRVDARGIEISPAGVSVALSRGLSVIQGDADTDLADYPDVAFDYVVLSQTLQAMKDPKATLGHLVRIGRRALVSFPNFGYWRVRFALLHGGRMPVTKGLPDQWWETPNIHHCTIADFVALCDAMGIRIERAMVVHRSGKAVPMAPGDWANWIGETGVFLLQRA</sequence>
<comment type="caution">
    <text evidence="1">The sequence shown here is derived from an EMBL/GenBank/DDBJ whole genome shotgun (WGS) entry which is preliminary data.</text>
</comment>
<accession>A0ABU1K395</accession>
<dbReference type="RefSeq" id="WP_309801667.1">
    <property type="nucleotide sequence ID" value="NZ_JAVDPW010000017.1"/>
</dbReference>
<protein>
    <submittedName>
        <fullName evidence="1">Methionine biosynthesis protein MetW</fullName>
    </submittedName>
</protein>
<dbReference type="Gene3D" id="3.40.50.150">
    <property type="entry name" value="Vaccinia Virus protein VP39"/>
    <property type="match status" value="1"/>
</dbReference>
<dbReference type="Proteomes" id="UP001262410">
    <property type="component" value="Unassembled WGS sequence"/>
</dbReference>
<organism evidence="1 2">
    <name type="scientific">Inquilinus ginsengisoli</name>
    <dbReference type="NCBI Taxonomy" id="363840"/>
    <lineage>
        <taxon>Bacteria</taxon>
        <taxon>Pseudomonadati</taxon>
        <taxon>Pseudomonadota</taxon>
        <taxon>Alphaproteobacteria</taxon>
        <taxon>Rhodospirillales</taxon>
        <taxon>Rhodospirillaceae</taxon>
        <taxon>Inquilinus</taxon>
    </lineage>
</organism>
<keyword evidence="2" id="KW-1185">Reference proteome</keyword>
<dbReference type="InterPro" id="IPR029063">
    <property type="entry name" value="SAM-dependent_MTases_sf"/>
</dbReference>
<gene>
    <name evidence="1" type="ORF">E9232_006783</name>
</gene>
<proteinExistence type="predicted"/>
<dbReference type="SUPFAM" id="SSF53335">
    <property type="entry name" value="S-adenosyl-L-methionine-dependent methyltransferases"/>
    <property type="match status" value="1"/>
</dbReference>
<reference evidence="1 2" key="1">
    <citation type="submission" date="2023-07" db="EMBL/GenBank/DDBJ databases">
        <title>Sorghum-associated microbial communities from plants grown in Nebraska, USA.</title>
        <authorList>
            <person name="Schachtman D."/>
        </authorList>
    </citation>
    <scope>NUCLEOTIDE SEQUENCE [LARGE SCALE GENOMIC DNA]</scope>
    <source>
        <strain evidence="1 2">584</strain>
    </source>
</reference>
<dbReference type="InterPro" id="IPR010743">
    <property type="entry name" value="Methionine_synth_MetW"/>
</dbReference>
<dbReference type="EMBL" id="JAVDPW010000017">
    <property type="protein sequence ID" value="MDR6294229.1"/>
    <property type="molecule type" value="Genomic_DNA"/>
</dbReference>
<dbReference type="Pfam" id="PF07021">
    <property type="entry name" value="MetW"/>
    <property type="match status" value="1"/>
</dbReference>
<dbReference type="CDD" id="cd02440">
    <property type="entry name" value="AdoMet_MTases"/>
    <property type="match status" value="1"/>
</dbReference>
<name>A0ABU1K395_9PROT</name>
<dbReference type="NCBIfam" id="TIGR02081">
    <property type="entry name" value="metW"/>
    <property type="match status" value="1"/>
</dbReference>
<evidence type="ECO:0000313" key="1">
    <source>
        <dbReference type="EMBL" id="MDR6294229.1"/>
    </source>
</evidence>
<evidence type="ECO:0000313" key="2">
    <source>
        <dbReference type="Proteomes" id="UP001262410"/>
    </source>
</evidence>